<sequence>MQIFNNKNGVLHDYKEKICDMHFFRFHNQDKIKYKFTNSETYVTKDEKIINNIIVEKLDENKYLIKCFENEKSEKSNLELTLILKPKNVDLIRFYFLDLSNNIHQKIISKLKEKLNGDYNYVIENYIVDYKNGFLRQYKIDKVEKINLKIINL</sequence>
<dbReference type="EMBL" id="MVAG01000153">
    <property type="protein sequence ID" value="OVE54402.1"/>
    <property type="molecule type" value="Genomic_DNA"/>
</dbReference>
<evidence type="ECO:0000313" key="2">
    <source>
        <dbReference type="Proteomes" id="UP000196355"/>
    </source>
</evidence>
<proteinExistence type="predicted"/>
<dbReference type="Proteomes" id="UP000196355">
    <property type="component" value="Unassembled WGS sequence"/>
</dbReference>
<keyword evidence="2" id="KW-1185">Reference proteome</keyword>
<gene>
    <name evidence="1" type="ORF">B0E34_19120</name>
</gene>
<organism evidence="1 2">
    <name type="scientific">Chryseobacterium mucoviscidosis</name>
    <dbReference type="NCBI Taxonomy" id="1945581"/>
    <lineage>
        <taxon>Bacteria</taxon>
        <taxon>Pseudomonadati</taxon>
        <taxon>Bacteroidota</taxon>
        <taxon>Flavobacteriia</taxon>
        <taxon>Flavobacteriales</taxon>
        <taxon>Weeksellaceae</taxon>
        <taxon>Chryseobacterium group</taxon>
        <taxon>Chryseobacterium</taxon>
    </lineage>
</organism>
<reference evidence="2" key="1">
    <citation type="submission" date="2017-02" db="EMBL/GenBank/DDBJ databases">
        <authorList>
            <person name="Tetz G."/>
            <person name="Tetz V."/>
        </authorList>
    </citation>
    <scope>NUCLEOTIDE SEQUENCE [LARGE SCALE GENOMIC DNA]</scope>
    <source>
        <strain evidence="2">VT16-26</strain>
    </source>
</reference>
<name>A0A202BST8_9FLAO</name>
<evidence type="ECO:0000313" key="1">
    <source>
        <dbReference type="EMBL" id="OVE54402.1"/>
    </source>
</evidence>
<comment type="caution">
    <text evidence="1">The sequence shown here is derived from an EMBL/GenBank/DDBJ whole genome shotgun (WGS) entry which is preliminary data.</text>
</comment>
<accession>A0A202BST8</accession>
<dbReference type="AlphaFoldDB" id="A0A202BST8"/>
<protein>
    <submittedName>
        <fullName evidence="1">Uncharacterized protein</fullName>
    </submittedName>
</protein>